<dbReference type="SUPFAM" id="SSF82109">
    <property type="entry name" value="MIR domain"/>
    <property type="match status" value="1"/>
</dbReference>
<organism evidence="1">
    <name type="scientific">Capitella teleta</name>
    <name type="common">Polychaete worm</name>
    <dbReference type="NCBI Taxonomy" id="283909"/>
    <lineage>
        <taxon>Eukaryota</taxon>
        <taxon>Metazoa</taxon>
        <taxon>Spiralia</taxon>
        <taxon>Lophotrochozoa</taxon>
        <taxon>Annelida</taxon>
        <taxon>Polychaeta</taxon>
        <taxon>Sedentaria</taxon>
        <taxon>Scolecida</taxon>
        <taxon>Capitellidae</taxon>
        <taxon>Capitella</taxon>
    </lineage>
</organism>
<proteinExistence type="predicted"/>
<dbReference type="Pfam" id="PF24569">
    <property type="entry name" value="CFAP161"/>
    <property type="match status" value="1"/>
</dbReference>
<protein>
    <recommendedName>
        <fullName evidence="4">Cilia- and flagella-associated protein 161</fullName>
    </recommendedName>
</protein>
<reference evidence="3" key="1">
    <citation type="submission" date="2012-12" db="EMBL/GenBank/DDBJ databases">
        <authorList>
            <person name="Hellsten U."/>
            <person name="Grimwood J."/>
            <person name="Chapman J.A."/>
            <person name="Shapiro H."/>
            <person name="Aerts A."/>
            <person name="Otillar R.P."/>
            <person name="Terry A.Y."/>
            <person name="Boore J.L."/>
            <person name="Simakov O."/>
            <person name="Marletaz F."/>
            <person name="Cho S.-J."/>
            <person name="Edsinger-Gonzales E."/>
            <person name="Havlak P."/>
            <person name="Kuo D.-H."/>
            <person name="Larsson T."/>
            <person name="Lv J."/>
            <person name="Arendt D."/>
            <person name="Savage R."/>
            <person name="Osoegawa K."/>
            <person name="de Jong P."/>
            <person name="Lindberg D.R."/>
            <person name="Seaver E.C."/>
            <person name="Weisblat D.A."/>
            <person name="Putnam N.H."/>
            <person name="Grigoriev I.V."/>
            <person name="Rokhsar D.S."/>
        </authorList>
    </citation>
    <scope>NUCLEOTIDE SEQUENCE</scope>
    <source>
        <strain evidence="3">I ESC-2004</strain>
    </source>
</reference>
<dbReference type="PANTHER" id="PTHR24274">
    <property type="entry name" value="CILIA- AND FLAGELLA-ASSOCIATED PROTEIN 161"/>
    <property type="match status" value="1"/>
</dbReference>
<dbReference type="EnsemblMetazoa" id="CapteT166830">
    <property type="protein sequence ID" value="CapteP166830"/>
    <property type="gene ID" value="CapteG166830"/>
</dbReference>
<dbReference type="HOGENOM" id="CLU_080458_0_0_1"/>
<reference evidence="2" key="3">
    <citation type="submission" date="2015-06" db="UniProtKB">
        <authorList>
            <consortium name="EnsemblMetazoa"/>
        </authorList>
    </citation>
    <scope>IDENTIFICATION</scope>
</reference>
<reference evidence="1 3" key="2">
    <citation type="journal article" date="2013" name="Nature">
        <title>Insights into bilaterian evolution from three spiralian genomes.</title>
        <authorList>
            <person name="Simakov O."/>
            <person name="Marletaz F."/>
            <person name="Cho S.J."/>
            <person name="Edsinger-Gonzales E."/>
            <person name="Havlak P."/>
            <person name="Hellsten U."/>
            <person name="Kuo D.H."/>
            <person name="Larsson T."/>
            <person name="Lv J."/>
            <person name="Arendt D."/>
            <person name="Savage R."/>
            <person name="Osoegawa K."/>
            <person name="de Jong P."/>
            <person name="Grimwood J."/>
            <person name="Chapman J.A."/>
            <person name="Shapiro H."/>
            <person name="Aerts A."/>
            <person name="Otillar R.P."/>
            <person name="Terry A.Y."/>
            <person name="Boore J.L."/>
            <person name="Grigoriev I.V."/>
            <person name="Lindberg D.R."/>
            <person name="Seaver E.C."/>
            <person name="Weisblat D.A."/>
            <person name="Putnam N.H."/>
            <person name="Rokhsar D.S."/>
        </authorList>
    </citation>
    <scope>NUCLEOTIDE SEQUENCE</scope>
    <source>
        <strain evidence="1 3">I ESC-2004</strain>
    </source>
</reference>
<dbReference type="Proteomes" id="UP000014760">
    <property type="component" value="Unassembled WGS sequence"/>
</dbReference>
<keyword evidence="3" id="KW-1185">Reference proteome</keyword>
<evidence type="ECO:0000313" key="3">
    <source>
        <dbReference type="Proteomes" id="UP000014760"/>
    </source>
</evidence>
<dbReference type="FunCoup" id="R7TG03">
    <property type="interactions" value="24"/>
</dbReference>
<dbReference type="OMA" id="IIHCKTN"/>
<evidence type="ECO:0000313" key="2">
    <source>
        <dbReference type="EnsemblMetazoa" id="CapteP166830"/>
    </source>
</evidence>
<dbReference type="PANTHER" id="PTHR24274:SF1">
    <property type="entry name" value="CILIA- AND FLAGELLA-ASSOCIATED PROTEIN 161"/>
    <property type="match status" value="1"/>
</dbReference>
<dbReference type="GO" id="GO:0031514">
    <property type="term" value="C:motile cilium"/>
    <property type="evidence" value="ECO:0007669"/>
    <property type="project" value="TreeGrafter"/>
</dbReference>
<dbReference type="OrthoDB" id="2126411at2759"/>
<dbReference type="EMBL" id="KB310053">
    <property type="protein sequence ID" value="ELT92654.1"/>
    <property type="molecule type" value="Genomic_DNA"/>
</dbReference>
<dbReference type="AlphaFoldDB" id="R7TG03"/>
<evidence type="ECO:0008006" key="4">
    <source>
        <dbReference type="Google" id="ProtNLM"/>
    </source>
</evidence>
<dbReference type="Gene3D" id="2.80.10.50">
    <property type="match status" value="1"/>
</dbReference>
<name>R7TG03_CAPTE</name>
<dbReference type="EMBL" id="AMQN01013234">
    <property type="status" value="NOT_ANNOTATED_CDS"/>
    <property type="molecule type" value="Genomic_DNA"/>
</dbReference>
<gene>
    <name evidence="1" type="ORF">CAPTEDRAFT_166830</name>
</gene>
<evidence type="ECO:0000313" key="1">
    <source>
        <dbReference type="EMBL" id="ELT92654.1"/>
    </source>
</evidence>
<dbReference type="STRING" id="283909.R7TG03"/>
<dbReference type="GO" id="GO:0060271">
    <property type="term" value="P:cilium assembly"/>
    <property type="evidence" value="ECO:0007669"/>
    <property type="project" value="TreeGrafter"/>
</dbReference>
<dbReference type="InterPro" id="IPR036300">
    <property type="entry name" value="MIR_dom_sf"/>
</dbReference>
<accession>R7TG03</accession>
<sequence length="265" mass="29097">MSVRTYNPRVRVGNWNEDITLEEDGIKDFLERKEKGLLLIQQSQSVLGSALSSTQLSVSHDGNVHFGDHCMLVNPCPSDHSRSAMSLSVAFGPPGSGPTSLSASSSSEACSRSTFVLVSCDGSVNGDLLKYNQPFQICDLAEKRFLHSDVASVHSAAKLSRHNPVTLVDAPSKRTMWVVKPLDPKYRMELEGAPILANTPVVICHVMTNSNLNLETEHTMKSPLGREMEVTCHTTLDSHRAEKDSNHWRFHMNVPGDPINPVPAQ</sequence>
<dbReference type="InterPro" id="IPR055325">
    <property type="entry name" value="CF161"/>
</dbReference>